<evidence type="ECO:0000256" key="1">
    <source>
        <dbReference type="ARBA" id="ARBA00008226"/>
    </source>
</evidence>
<dbReference type="InterPro" id="IPR002310">
    <property type="entry name" value="Gly-tRNA_ligase_asu"/>
</dbReference>
<sequence length="1083" mass="121470">MAMTTPLASPFHLPLVRPHRSRFRQFFIRTPSPNQFSNRVFSTSSDGTGASPISTSAAPVIQSQSRNSKSLDTNSTTSSSASVHILTFQQAVQRLQEYWASVGCSIMHCSNTEVGAGTMNPLTFLRVLGPEPWNVAYLEPSVRPDDSRYGDNPNRLQRHTQFQVILKPDPGNSQELYINSLSALGINVNDHDIRFVEDNWESPVLGAWGLGWEIWMDGMEITQFTYFQQAGSLQLTPVSVEITYGLERILMLLQGVDHFKKIQYSDGITYGELFLENEKEMSAYYLEHASVDHIQKVFNNFEQEARSMLSLGLAIPAYDQLLKTSHAFNILDSRGFVGVTERARYFSRMRSLARQCAQLWVQTRESLGHPLGLSHELDHWIPSDEIIQREIIKLTKNPRIFILEIGTEEIPPHDVVSASKQLKSAVTQLLEKRRLGHGKVMACATPRRLVIHIDDLSSKQTENEVMLRGPPVAKAFDNLGNPTKAAEGFCRKHSVSPNCLYKKFDGKVEYVYIQVLETARSSIEVLANDLPGIIAKISFPKSMRWNSQVMFSRPIRWILALHGNAVAPFNFAGVSSGRQSCGLRNTSSANFEIENSESYVDSVKNAGILIQIEERRHKIRYISTLLAESVGGHPLIFDSLLEEVSNLVEAPVPILGRFDVSFLELPREILIMVMQKHQKYFPVEDKSNGKLLPVFISVANGNINESIVREGNEAVLKARYEDAKFFYKMDTNKELSEFRNQLSGILFHEKLGTMLDKVTRIEKTVSILSLDLGFKEDTILVVQHAASLAMSDLATSIVTEFTSLSGVMARHYALYHGYSEKIADALFEITLPKYSGDVIPKTDAGITLAVADRLDSLVGLFAAGCQPSSTNDPFGLRRISYGLVQILVENKKNLDLRKALMVAAKVQPIDVTTSDIEAVHQFVTRRLEQLLVDSGMRSEIVRSILLERANWPCIAAQSAMRMNALSEGDLFPKIIEAYSRPTRIIRGKDLGVNSKVNESLFETNEERNLWNTYLTIQTKMHSDIGVDDFIEVSSQLVQPLEDFFNVVFVMVEDESIRNNRLAVLKKIADLPNGIADLSILPGF</sequence>
<dbReference type="GO" id="GO:0006426">
    <property type="term" value="P:glycyl-tRNA aminoacylation"/>
    <property type="evidence" value="ECO:0007669"/>
    <property type="project" value="InterPro"/>
</dbReference>
<dbReference type="InterPro" id="IPR006194">
    <property type="entry name" value="Gly-tRNA-synth_heterodimer"/>
</dbReference>
<dbReference type="Proteomes" id="UP000036987">
    <property type="component" value="Unassembled WGS sequence"/>
</dbReference>
<dbReference type="SUPFAM" id="SSF109604">
    <property type="entry name" value="HD-domain/PDEase-like"/>
    <property type="match status" value="1"/>
</dbReference>
<dbReference type="FunFam" id="1.20.58.180:FF:000002">
    <property type="entry name" value="Glycine--tRNA ligase, chloroplastic/mitochondrial 2"/>
    <property type="match status" value="1"/>
</dbReference>
<dbReference type="HAMAP" id="MF_00255">
    <property type="entry name" value="Gly_tRNA_synth_beta"/>
    <property type="match status" value="1"/>
</dbReference>
<dbReference type="PROSITE" id="PS50861">
    <property type="entry name" value="AA_TRNA_LIGASE_II_GLYAB"/>
    <property type="match status" value="2"/>
</dbReference>
<evidence type="ECO:0000256" key="9">
    <source>
        <dbReference type="SAM" id="MobiDB-lite"/>
    </source>
</evidence>
<dbReference type="OMA" id="LPIPKRM"/>
<protein>
    <recommendedName>
        <fullName evidence="2">glycine--tRNA ligase</fullName>
        <ecNumber evidence="2">6.1.1.14</ecNumber>
    </recommendedName>
</protein>
<dbReference type="Gene3D" id="1.20.58.180">
    <property type="entry name" value="Class II aaRS and biotin synthetases, domain 2"/>
    <property type="match status" value="1"/>
</dbReference>
<keyword evidence="6" id="KW-0648">Protein biosynthesis</keyword>
<evidence type="ECO:0000256" key="2">
    <source>
        <dbReference type="ARBA" id="ARBA00012829"/>
    </source>
</evidence>
<evidence type="ECO:0000313" key="10">
    <source>
        <dbReference type="EMBL" id="KMZ72679.1"/>
    </source>
</evidence>
<dbReference type="InterPro" id="IPR045864">
    <property type="entry name" value="aa-tRNA-synth_II/BPL/LPL"/>
</dbReference>
<comment type="caution">
    <text evidence="10">The sequence shown here is derived from an EMBL/GenBank/DDBJ whole genome shotgun (WGS) entry which is preliminary data.</text>
</comment>
<keyword evidence="7" id="KW-0030">Aminoacyl-tRNA synthetase</keyword>
<dbReference type="GO" id="GO:0005524">
    <property type="term" value="F:ATP binding"/>
    <property type="evidence" value="ECO:0007669"/>
    <property type="project" value="UniProtKB-KW"/>
</dbReference>
<dbReference type="Pfam" id="PF02091">
    <property type="entry name" value="tRNA-synt_2e"/>
    <property type="match status" value="1"/>
</dbReference>
<evidence type="ECO:0000256" key="3">
    <source>
        <dbReference type="ARBA" id="ARBA00022598"/>
    </source>
</evidence>
<dbReference type="NCBIfam" id="TIGR00388">
    <property type="entry name" value="glyQ"/>
    <property type="match status" value="1"/>
</dbReference>
<dbReference type="SUPFAM" id="SSF55681">
    <property type="entry name" value="Class II aaRS and biotin synthetases"/>
    <property type="match status" value="1"/>
</dbReference>
<name>A0A0K9PUS1_ZOSMR</name>
<dbReference type="GO" id="GO:0005739">
    <property type="term" value="C:mitochondrion"/>
    <property type="evidence" value="ECO:0000318"/>
    <property type="project" value="GO_Central"/>
</dbReference>
<dbReference type="OrthoDB" id="1545at2759"/>
<dbReference type="HAMAP" id="MF_00254">
    <property type="entry name" value="Gly_tRNA_synth_alpha"/>
    <property type="match status" value="1"/>
</dbReference>
<evidence type="ECO:0000256" key="5">
    <source>
        <dbReference type="ARBA" id="ARBA00022840"/>
    </source>
</evidence>
<evidence type="ECO:0000256" key="7">
    <source>
        <dbReference type="ARBA" id="ARBA00023146"/>
    </source>
</evidence>
<dbReference type="AlphaFoldDB" id="A0A0K9PUS1"/>
<keyword evidence="3 10" id="KW-0436">Ligase</keyword>
<dbReference type="PRINTS" id="PR01044">
    <property type="entry name" value="TRNASYNTHGA"/>
</dbReference>
<feature type="region of interest" description="Disordered" evidence="9">
    <location>
        <begin position="38"/>
        <end position="77"/>
    </location>
</feature>
<dbReference type="NCBIfam" id="TIGR00211">
    <property type="entry name" value="glyS"/>
    <property type="match status" value="1"/>
</dbReference>
<dbReference type="InterPro" id="IPR015944">
    <property type="entry name" value="Gly-tRNA-synth_bsu"/>
</dbReference>
<dbReference type="FunFam" id="3.30.930.10:FF:000006">
    <property type="entry name" value="Glycine--tRNA ligase alpha subunit"/>
    <property type="match status" value="1"/>
</dbReference>
<dbReference type="EC" id="6.1.1.14" evidence="2"/>
<comment type="catalytic activity">
    <reaction evidence="8">
        <text>tRNA(Gly) + glycine + ATP = glycyl-tRNA(Gly) + AMP + diphosphate</text>
        <dbReference type="Rhea" id="RHEA:16013"/>
        <dbReference type="Rhea" id="RHEA-COMP:9664"/>
        <dbReference type="Rhea" id="RHEA-COMP:9683"/>
        <dbReference type="ChEBI" id="CHEBI:30616"/>
        <dbReference type="ChEBI" id="CHEBI:33019"/>
        <dbReference type="ChEBI" id="CHEBI:57305"/>
        <dbReference type="ChEBI" id="CHEBI:78442"/>
        <dbReference type="ChEBI" id="CHEBI:78522"/>
        <dbReference type="ChEBI" id="CHEBI:456215"/>
        <dbReference type="EC" id="6.1.1.14"/>
    </reaction>
</comment>
<dbReference type="EMBL" id="LFYR01000620">
    <property type="protein sequence ID" value="KMZ72679.1"/>
    <property type="molecule type" value="Genomic_DNA"/>
</dbReference>
<evidence type="ECO:0000256" key="6">
    <source>
        <dbReference type="ARBA" id="ARBA00022917"/>
    </source>
</evidence>
<dbReference type="STRING" id="29655.A0A0K9PUS1"/>
<dbReference type="CDD" id="cd00733">
    <property type="entry name" value="GlyRS_alpha_core"/>
    <property type="match status" value="1"/>
</dbReference>
<keyword evidence="5" id="KW-0067">ATP-binding</keyword>
<gene>
    <name evidence="10" type="ORF">ZOSMA_15G00160</name>
</gene>
<evidence type="ECO:0000256" key="8">
    <source>
        <dbReference type="ARBA" id="ARBA00047937"/>
    </source>
</evidence>
<dbReference type="Gene3D" id="3.30.930.10">
    <property type="entry name" value="Bira Bifunctional Protein, Domain 2"/>
    <property type="match status" value="1"/>
</dbReference>
<dbReference type="GO" id="GO:0004820">
    <property type="term" value="F:glycine-tRNA ligase activity"/>
    <property type="evidence" value="ECO:0007669"/>
    <property type="project" value="UniProtKB-EC"/>
</dbReference>
<organism evidence="10 11">
    <name type="scientific">Zostera marina</name>
    <name type="common">Eelgrass</name>
    <dbReference type="NCBI Taxonomy" id="29655"/>
    <lineage>
        <taxon>Eukaryota</taxon>
        <taxon>Viridiplantae</taxon>
        <taxon>Streptophyta</taxon>
        <taxon>Embryophyta</taxon>
        <taxon>Tracheophyta</taxon>
        <taxon>Spermatophyta</taxon>
        <taxon>Magnoliopsida</taxon>
        <taxon>Liliopsida</taxon>
        <taxon>Zosteraceae</taxon>
        <taxon>Zostera</taxon>
    </lineage>
</organism>
<comment type="similarity">
    <text evidence="1">Belongs to the class-II aminoacyl-tRNA synthetase family.</text>
</comment>
<accession>A0A0K9PUS1</accession>
<dbReference type="PANTHER" id="PTHR30075:SF2">
    <property type="entry name" value="GLYCINE--TRNA LIGASE, CHLOROPLASTIC_MITOCHONDRIAL 2"/>
    <property type="match status" value="1"/>
</dbReference>
<dbReference type="PANTHER" id="PTHR30075">
    <property type="entry name" value="GLYCYL-TRNA SYNTHETASE"/>
    <property type="match status" value="1"/>
</dbReference>
<keyword evidence="4" id="KW-0547">Nucleotide-binding</keyword>
<evidence type="ECO:0000313" key="11">
    <source>
        <dbReference type="Proteomes" id="UP000036987"/>
    </source>
</evidence>
<proteinExistence type="inferred from homology"/>
<reference evidence="11" key="1">
    <citation type="journal article" date="2016" name="Nature">
        <title>The genome of the seagrass Zostera marina reveals angiosperm adaptation to the sea.</title>
        <authorList>
            <person name="Olsen J.L."/>
            <person name="Rouze P."/>
            <person name="Verhelst B."/>
            <person name="Lin Y.-C."/>
            <person name="Bayer T."/>
            <person name="Collen J."/>
            <person name="Dattolo E."/>
            <person name="De Paoli E."/>
            <person name="Dittami S."/>
            <person name="Maumus F."/>
            <person name="Michel G."/>
            <person name="Kersting A."/>
            <person name="Lauritano C."/>
            <person name="Lohaus R."/>
            <person name="Toepel M."/>
            <person name="Tonon T."/>
            <person name="Vanneste K."/>
            <person name="Amirebrahimi M."/>
            <person name="Brakel J."/>
            <person name="Bostroem C."/>
            <person name="Chovatia M."/>
            <person name="Grimwood J."/>
            <person name="Jenkins J.W."/>
            <person name="Jueterbock A."/>
            <person name="Mraz A."/>
            <person name="Stam W.T."/>
            <person name="Tice H."/>
            <person name="Bornberg-Bauer E."/>
            <person name="Green P.J."/>
            <person name="Pearson G.A."/>
            <person name="Procaccini G."/>
            <person name="Duarte C.M."/>
            <person name="Schmutz J."/>
            <person name="Reusch T.B.H."/>
            <person name="Van de Peer Y."/>
        </authorList>
    </citation>
    <scope>NUCLEOTIDE SEQUENCE [LARGE SCALE GENOMIC DNA]</scope>
    <source>
        <strain evidence="11">cv. Finnish</strain>
    </source>
</reference>
<dbReference type="NCBIfam" id="NF006827">
    <property type="entry name" value="PRK09348.1"/>
    <property type="match status" value="1"/>
</dbReference>
<dbReference type="Pfam" id="PF02092">
    <property type="entry name" value="tRNA_synt_2f"/>
    <property type="match status" value="1"/>
</dbReference>
<keyword evidence="11" id="KW-1185">Reference proteome</keyword>
<evidence type="ECO:0000256" key="4">
    <source>
        <dbReference type="ARBA" id="ARBA00022741"/>
    </source>
</evidence>